<name>A0A164MF66_9NOCA</name>
<protein>
    <submittedName>
        <fullName evidence="1">Uncharacterized protein</fullName>
    </submittedName>
</protein>
<keyword evidence="2" id="KW-1185">Reference proteome</keyword>
<comment type="caution">
    <text evidence="1">The sequence shown here is derived from an EMBL/GenBank/DDBJ whole genome shotgun (WGS) entry which is preliminary data.</text>
</comment>
<dbReference type="EMBL" id="LWGR01000007">
    <property type="protein sequence ID" value="KZM73305.1"/>
    <property type="molecule type" value="Genomic_DNA"/>
</dbReference>
<accession>A0A164MF66</accession>
<evidence type="ECO:0000313" key="1">
    <source>
        <dbReference type="EMBL" id="KZM73305.1"/>
    </source>
</evidence>
<dbReference type="AlphaFoldDB" id="A0A164MF66"/>
<reference evidence="1 2" key="1">
    <citation type="submission" date="2016-04" db="EMBL/GenBank/DDBJ databases">
        <authorList>
            <person name="Evans L.H."/>
            <person name="Alamgir A."/>
            <person name="Owens N."/>
            <person name="Weber N.D."/>
            <person name="Virtaneva K."/>
            <person name="Barbian K."/>
            <person name="Babar A."/>
            <person name="Rosenke K."/>
        </authorList>
    </citation>
    <scope>NUCLEOTIDE SEQUENCE [LARGE SCALE GENOMIC DNA]</scope>
    <source>
        <strain evidence="1 2">IFM 0406</strain>
    </source>
</reference>
<sequence length="90" mass="9589">MRSEATGHRAVDVGDGRWVFSGLPGRQFTPDQAKAGMRLAVAPDRLEAGDWAGSLGLTVNEAVGLIRATMPTIEKSSNPVALDRDWGLGR</sequence>
<gene>
    <name evidence="1" type="ORF">AWN90_32095</name>
</gene>
<evidence type="ECO:0000313" key="2">
    <source>
        <dbReference type="Proteomes" id="UP000076512"/>
    </source>
</evidence>
<dbReference type="STRING" id="455432.AWN90_32095"/>
<proteinExistence type="predicted"/>
<organism evidence="1 2">
    <name type="scientific">Nocardia terpenica</name>
    <dbReference type="NCBI Taxonomy" id="455432"/>
    <lineage>
        <taxon>Bacteria</taxon>
        <taxon>Bacillati</taxon>
        <taxon>Actinomycetota</taxon>
        <taxon>Actinomycetes</taxon>
        <taxon>Mycobacteriales</taxon>
        <taxon>Nocardiaceae</taxon>
        <taxon>Nocardia</taxon>
    </lineage>
</organism>
<dbReference type="Proteomes" id="UP000076512">
    <property type="component" value="Unassembled WGS sequence"/>
</dbReference>